<proteinExistence type="predicted"/>
<keyword evidence="3" id="KW-1185">Reference proteome</keyword>
<sequence>MVHRLDEIPQSWIKEPTGFYESGLRARSAASENDFEILEGNMWFVSPSLAGSIMRDSMPKRCEAWDPKHLESLSHATLELVTWLEYRANGPNRREGIYGGPPGWTLMKSTVSPALMRHLKRIGSNNASRSSERLLVRSGTFACYLRVHQTRVLLIGFALAVIASAFFGAARLALPSAAGIVDVPFRREIPVVYASLAIGSLHGQMNTFESMASRSLRSTEFRYLLLTASLAVLVAGLSEALFSSPLMALQAMRATLGWLGLAILSGRLWTWRLSWILPTVSIFPLVYYGHGPSGYVFWWDWTSRPGDDPASWGVALGLLAIGSVARWLTPWRILAVRSSLRR</sequence>
<name>A0ABU8U240_9ACTN</name>
<protein>
    <submittedName>
        <fullName evidence="2">Uncharacterized protein</fullName>
    </submittedName>
</protein>
<keyword evidence="1" id="KW-1133">Transmembrane helix</keyword>
<feature type="transmembrane region" description="Helical" evidence="1">
    <location>
        <begin position="248"/>
        <end position="266"/>
    </location>
</feature>
<dbReference type="Proteomes" id="UP001382904">
    <property type="component" value="Unassembled WGS sequence"/>
</dbReference>
<reference evidence="2 3" key="1">
    <citation type="submission" date="2024-03" db="EMBL/GenBank/DDBJ databases">
        <title>Novel Streptomyces species of biotechnological and ecological value are a feature of Machair soil.</title>
        <authorList>
            <person name="Prole J.R."/>
            <person name="Goodfellow M."/>
            <person name="Allenby N."/>
            <person name="Ward A.C."/>
        </authorList>
    </citation>
    <scope>NUCLEOTIDE SEQUENCE [LARGE SCALE GENOMIC DNA]</scope>
    <source>
        <strain evidence="2 3">MS1.HAVA.3</strain>
    </source>
</reference>
<gene>
    <name evidence="2" type="ORF">WKI68_11640</name>
</gene>
<evidence type="ECO:0000313" key="2">
    <source>
        <dbReference type="EMBL" id="MEJ8641943.1"/>
    </source>
</evidence>
<organism evidence="2 3">
    <name type="scientific">Streptomyces caledonius</name>
    <dbReference type="NCBI Taxonomy" id="3134107"/>
    <lineage>
        <taxon>Bacteria</taxon>
        <taxon>Bacillati</taxon>
        <taxon>Actinomycetota</taxon>
        <taxon>Actinomycetes</taxon>
        <taxon>Kitasatosporales</taxon>
        <taxon>Streptomycetaceae</taxon>
        <taxon>Streptomyces</taxon>
    </lineage>
</organism>
<evidence type="ECO:0000256" key="1">
    <source>
        <dbReference type="SAM" id="Phobius"/>
    </source>
</evidence>
<comment type="caution">
    <text evidence="2">The sequence shown here is derived from an EMBL/GenBank/DDBJ whole genome shotgun (WGS) entry which is preliminary data.</text>
</comment>
<dbReference type="EMBL" id="JBBKAM010000002">
    <property type="protein sequence ID" value="MEJ8641943.1"/>
    <property type="molecule type" value="Genomic_DNA"/>
</dbReference>
<feature type="transmembrane region" description="Helical" evidence="1">
    <location>
        <begin position="310"/>
        <end position="329"/>
    </location>
</feature>
<feature type="transmembrane region" description="Helical" evidence="1">
    <location>
        <begin position="152"/>
        <end position="170"/>
    </location>
</feature>
<feature type="transmembrane region" description="Helical" evidence="1">
    <location>
        <begin position="221"/>
        <end position="242"/>
    </location>
</feature>
<evidence type="ECO:0000313" key="3">
    <source>
        <dbReference type="Proteomes" id="UP001382904"/>
    </source>
</evidence>
<keyword evidence="1" id="KW-0472">Membrane</keyword>
<keyword evidence="1" id="KW-0812">Transmembrane</keyword>
<accession>A0ABU8U240</accession>
<feature type="transmembrane region" description="Helical" evidence="1">
    <location>
        <begin position="190"/>
        <end position="209"/>
    </location>
</feature>
<feature type="transmembrane region" description="Helical" evidence="1">
    <location>
        <begin position="273"/>
        <end position="290"/>
    </location>
</feature>